<keyword evidence="6" id="KW-0418">Kinase</keyword>
<keyword evidence="2 3" id="KW-0067">ATP-binding</keyword>
<dbReference type="InterPro" id="IPR017441">
    <property type="entry name" value="Protein_kinase_ATP_BS"/>
</dbReference>
<dbReference type="OrthoDB" id="4062651at2759"/>
<dbReference type="GO" id="GO:0005524">
    <property type="term" value="F:ATP binding"/>
    <property type="evidence" value="ECO:0007669"/>
    <property type="project" value="UniProtKB-UniRule"/>
</dbReference>
<dbReference type="VEuPathDB" id="FungiDB:PMAA_079710"/>
<feature type="region of interest" description="Disordered" evidence="4">
    <location>
        <begin position="81"/>
        <end position="133"/>
    </location>
</feature>
<dbReference type="Pfam" id="PF00069">
    <property type="entry name" value="Pkinase"/>
    <property type="match status" value="1"/>
</dbReference>
<feature type="binding site" evidence="3">
    <location>
        <position position="335"/>
    </location>
    <ligand>
        <name>ATP</name>
        <dbReference type="ChEBI" id="CHEBI:30616"/>
    </ligand>
</feature>
<keyword evidence="6" id="KW-0723">Serine/threonine-protein kinase</keyword>
<name>B6QEE3_TALMQ</name>
<dbReference type="InterPro" id="IPR008271">
    <property type="entry name" value="Ser/Thr_kinase_AS"/>
</dbReference>
<evidence type="ECO:0000256" key="1">
    <source>
        <dbReference type="ARBA" id="ARBA00022741"/>
    </source>
</evidence>
<dbReference type="SUPFAM" id="SSF56112">
    <property type="entry name" value="Protein kinase-like (PK-like)"/>
    <property type="match status" value="1"/>
</dbReference>
<dbReference type="PANTHER" id="PTHR24345">
    <property type="entry name" value="SERINE/THREONINE-PROTEIN KINASE PLK"/>
    <property type="match status" value="1"/>
</dbReference>
<dbReference type="InterPro" id="IPR000719">
    <property type="entry name" value="Prot_kinase_dom"/>
</dbReference>
<gene>
    <name evidence="6" type="ORF">PMAA_079710</name>
</gene>
<dbReference type="PROSITE" id="PS50011">
    <property type="entry name" value="PROTEIN_KINASE_DOM"/>
    <property type="match status" value="1"/>
</dbReference>
<dbReference type="AlphaFoldDB" id="B6QEE3"/>
<dbReference type="STRING" id="441960.B6QEE3"/>
<evidence type="ECO:0000313" key="7">
    <source>
        <dbReference type="Proteomes" id="UP000001294"/>
    </source>
</evidence>
<dbReference type="EMBL" id="DS995901">
    <property type="protein sequence ID" value="EEA23949.1"/>
    <property type="molecule type" value="Genomic_DNA"/>
</dbReference>
<reference evidence="7" key="1">
    <citation type="journal article" date="2015" name="Genome Announc.">
        <title>Genome sequence of the AIDS-associated pathogen Penicillium marneffei (ATCC18224) and its near taxonomic relative Talaromyces stipitatus (ATCC10500).</title>
        <authorList>
            <person name="Nierman W.C."/>
            <person name="Fedorova-Abrams N.D."/>
            <person name="Andrianopoulos A."/>
        </authorList>
    </citation>
    <scope>NUCLEOTIDE SEQUENCE [LARGE SCALE GENOMIC DNA]</scope>
    <source>
        <strain evidence="7">ATCC 18224 / CBS 334.59 / QM 7333</strain>
    </source>
</reference>
<evidence type="ECO:0000256" key="4">
    <source>
        <dbReference type="SAM" id="MobiDB-lite"/>
    </source>
</evidence>
<dbReference type="GO" id="GO:0005634">
    <property type="term" value="C:nucleus"/>
    <property type="evidence" value="ECO:0007669"/>
    <property type="project" value="TreeGrafter"/>
</dbReference>
<evidence type="ECO:0000256" key="2">
    <source>
        <dbReference type="ARBA" id="ARBA00022840"/>
    </source>
</evidence>
<keyword evidence="7" id="KW-1185">Reference proteome</keyword>
<dbReference type="PhylomeDB" id="B6QEE3"/>
<keyword evidence="1 3" id="KW-0547">Nucleotide-binding</keyword>
<feature type="region of interest" description="Disordered" evidence="4">
    <location>
        <begin position="1"/>
        <end position="28"/>
    </location>
</feature>
<protein>
    <submittedName>
        <fullName evidence="6">Serine/threonine protein kinase, putative</fullName>
    </submittedName>
</protein>
<proteinExistence type="predicted"/>
<evidence type="ECO:0000313" key="6">
    <source>
        <dbReference type="EMBL" id="EEA23949.1"/>
    </source>
</evidence>
<dbReference type="PROSITE" id="PS00108">
    <property type="entry name" value="PROTEIN_KINASE_ST"/>
    <property type="match status" value="1"/>
</dbReference>
<dbReference type="PROSITE" id="PS00107">
    <property type="entry name" value="PROTEIN_KINASE_ATP"/>
    <property type="match status" value="1"/>
</dbReference>
<dbReference type="SMART" id="SM00220">
    <property type="entry name" value="S_TKc"/>
    <property type="match status" value="1"/>
</dbReference>
<feature type="compositionally biased region" description="Low complexity" evidence="4">
    <location>
        <begin position="88"/>
        <end position="102"/>
    </location>
</feature>
<dbReference type="GO" id="GO:0004674">
    <property type="term" value="F:protein serine/threonine kinase activity"/>
    <property type="evidence" value="ECO:0007669"/>
    <property type="project" value="UniProtKB-KW"/>
</dbReference>
<evidence type="ECO:0000259" key="5">
    <source>
        <dbReference type="PROSITE" id="PS50011"/>
    </source>
</evidence>
<feature type="domain" description="Protein kinase" evidence="5">
    <location>
        <begin position="304"/>
        <end position="603"/>
    </location>
</feature>
<dbReference type="InterPro" id="IPR011009">
    <property type="entry name" value="Kinase-like_dom_sf"/>
</dbReference>
<dbReference type="Proteomes" id="UP000001294">
    <property type="component" value="Unassembled WGS sequence"/>
</dbReference>
<feature type="compositionally biased region" description="Low complexity" evidence="4">
    <location>
        <begin position="121"/>
        <end position="133"/>
    </location>
</feature>
<keyword evidence="6" id="KW-0808">Transferase</keyword>
<accession>B6QEE3</accession>
<feature type="region of interest" description="Disordered" evidence="4">
    <location>
        <begin position="232"/>
        <end position="261"/>
    </location>
</feature>
<dbReference type="HOGENOM" id="CLU_000288_63_33_1"/>
<evidence type="ECO:0000256" key="3">
    <source>
        <dbReference type="PROSITE-ProRule" id="PRU10141"/>
    </source>
</evidence>
<feature type="compositionally biased region" description="Basic residues" evidence="4">
    <location>
        <begin position="105"/>
        <end position="115"/>
    </location>
</feature>
<organism evidence="6 7">
    <name type="scientific">Talaromyces marneffei (strain ATCC 18224 / CBS 334.59 / QM 7333)</name>
    <name type="common">Penicillium marneffei</name>
    <dbReference type="NCBI Taxonomy" id="441960"/>
    <lineage>
        <taxon>Eukaryota</taxon>
        <taxon>Fungi</taxon>
        <taxon>Dikarya</taxon>
        <taxon>Ascomycota</taxon>
        <taxon>Pezizomycotina</taxon>
        <taxon>Eurotiomycetes</taxon>
        <taxon>Eurotiomycetidae</taxon>
        <taxon>Eurotiales</taxon>
        <taxon>Trichocomaceae</taxon>
        <taxon>Talaromyces</taxon>
        <taxon>Talaromyces sect. Talaromyces</taxon>
    </lineage>
</organism>
<sequence length="658" mass="73236">MFNSPVIYSSEPRPATAEQGPSSKRRRLTSATNEYSAVLNCGCTAFPSSWIGFGAIQSAQMLAAPSFPIFTPEVARESRLRFTKASRSKTVSTSTSSAALSRPPKAARNKTKARHTPISPPSSSSSASHTSAATSIKSLFRRAGFTHQTSKMPEDPAIAHYEAAWDMASTNEEAQELQCIPTIDTQDVPPSPVEESHLIVHHDNNTLLTIPEPSRLQKVTSRLSLRERITFTGVPHPKPSRKKLFRSPSMGHSPRHRDDPDIAIPAKFGAGLKSRRLGTSLPANFNVDSCELSDEFCSRRRIPGKSGKQIGKGATAIVRTMYRKGGSKTDLYAVKEFRKCGRNEDKVEYEDMVKSEFSIAKSLHHPNIVETVRLCTHSGRWNHVMEFCEYGELFLLIKQGYLRDIDNLCFFKQLLRGVTYLHQHGIAHRDIKPENLLVTSEGQLKITDFGVSEVFSGVHPGLRTSTQTESNQEQTKEIRKCSPGICGSIPYSSPEVLAENGDYDPRALDVWSCGIVCFTLFVCGSPWKAAKPEDPHYSKFLAGWHKFLLRSPDGKITETEAPTCGRIFTTFPKKGLNQLVLKMLHPDPEIRISIEDALNDRCIQTIDCCSPDIEHKAPQKIVEKTGMQSVFDVVNNDSLRMARKKAHRHLPPDGKKRL</sequence>
<dbReference type="Gene3D" id="1.10.510.10">
    <property type="entry name" value="Transferase(Phosphotransferase) domain 1"/>
    <property type="match status" value="1"/>
</dbReference>